<comment type="caution">
    <text evidence="2">The sequence shown here is derived from an EMBL/GenBank/DDBJ whole genome shotgun (WGS) entry which is preliminary data.</text>
</comment>
<name>A0ABD2X0I2_9HYME</name>
<reference evidence="2 3" key="1">
    <citation type="journal article" date="2024" name="bioRxiv">
        <title>A reference genome for Trichogramma kaykai: A tiny desert-dwelling parasitoid wasp with competing sex-ratio distorters.</title>
        <authorList>
            <person name="Culotta J."/>
            <person name="Lindsey A.R."/>
        </authorList>
    </citation>
    <scope>NUCLEOTIDE SEQUENCE [LARGE SCALE GENOMIC DNA]</scope>
    <source>
        <strain evidence="2 3">KSX58</strain>
    </source>
</reference>
<keyword evidence="3" id="KW-1185">Reference proteome</keyword>
<proteinExistence type="predicted"/>
<protein>
    <submittedName>
        <fullName evidence="2">Uncharacterized protein</fullName>
    </submittedName>
</protein>
<dbReference type="AlphaFoldDB" id="A0ABD2X0I2"/>
<feature type="compositionally biased region" description="Basic and acidic residues" evidence="1">
    <location>
        <begin position="18"/>
        <end position="29"/>
    </location>
</feature>
<evidence type="ECO:0000313" key="2">
    <source>
        <dbReference type="EMBL" id="KAL3398279.1"/>
    </source>
</evidence>
<evidence type="ECO:0000256" key="1">
    <source>
        <dbReference type="SAM" id="MobiDB-lite"/>
    </source>
</evidence>
<dbReference type="Proteomes" id="UP001627154">
    <property type="component" value="Unassembled WGS sequence"/>
</dbReference>
<accession>A0ABD2X0I2</accession>
<feature type="region of interest" description="Disordered" evidence="1">
    <location>
        <begin position="1"/>
        <end position="34"/>
    </location>
</feature>
<feature type="region of interest" description="Disordered" evidence="1">
    <location>
        <begin position="86"/>
        <end position="110"/>
    </location>
</feature>
<evidence type="ECO:0000313" key="3">
    <source>
        <dbReference type="Proteomes" id="UP001627154"/>
    </source>
</evidence>
<sequence>MTSCVSESKSFSLSRSFAPRERDEEREAAESSAACTQCRKAEPVALIKPASQSSTKRIPRAHPTNVRLFVYMAISRVQCEKYRFSRATATSERKKKKQKKRGKEEGGKKRRSAKCAARRCLGISGLVRASRVTSFSCGSKAAVYKKLIILFFKLLAN</sequence>
<gene>
    <name evidence="2" type="ORF">TKK_007464</name>
</gene>
<dbReference type="EMBL" id="JBJJXI010000059">
    <property type="protein sequence ID" value="KAL3398279.1"/>
    <property type="molecule type" value="Genomic_DNA"/>
</dbReference>
<feature type="compositionally biased region" description="Low complexity" evidence="1">
    <location>
        <begin position="1"/>
        <end position="16"/>
    </location>
</feature>
<organism evidence="2 3">
    <name type="scientific">Trichogramma kaykai</name>
    <dbReference type="NCBI Taxonomy" id="54128"/>
    <lineage>
        <taxon>Eukaryota</taxon>
        <taxon>Metazoa</taxon>
        <taxon>Ecdysozoa</taxon>
        <taxon>Arthropoda</taxon>
        <taxon>Hexapoda</taxon>
        <taxon>Insecta</taxon>
        <taxon>Pterygota</taxon>
        <taxon>Neoptera</taxon>
        <taxon>Endopterygota</taxon>
        <taxon>Hymenoptera</taxon>
        <taxon>Apocrita</taxon>
        <taxon>Proctotrupomorpha</taxon>
        <taxon>Chalcidoidea</taxon>
        <taxon>Trichogrammatidae</taxon>
        <taxon>Trichogramma</taxon>
    </lineage>
</organism>